<comment type="similarity">
    <text evidence="1">Belongs to the AHA1 family.</text>
</comment>
<organism evidence="4 5">
    <name type="scientific">Lentzea tibetensis</name>
    <dbReference type="NCBI Taxonomy" id="2591470"/>
    <lineage>
        <taxon>Bacteria</taxon>
        <taxon>Bacillati</taxon>
        <taxon>Actinomycetota</taxon>
        <taxon>Actinomycetes</taxon>
        <taxon>Pseudonocardiales</taxon>
        <taxon>Pseudonocardiaceae</taxon>
        <taxon>Lentzea</taxon>
    </lineage>
</organism>
<protein>
    <submittedName>
        <fullName evidence="4">SRPBCC domain-containing protein</fullName>
    </submittedName>
</protein>
<evidence type="ECO:0000313" key="4">
    <source>
        <dbReference type="EMBL" id="TWP49525.1"/>
    </source>
</evidence>
<feature type="domain" description="Activator of Hsp90 ATPase homologue 1/2-like C-terminal" evidence="3">
    <location>
        <begin position="21"/>
        <end position="127"/>
    </location>
</feature>
<gene>
    <name evidence="4" type="ORF">FKR81_23580</name>
</gene>
<feature type="region of interest" description="Disordered" evidence="2">
    <location>
        <begin position="50"/>
        <end position="70"/>
    </location>
</feature>
<sequence>MVTGQTKDVGWNIGVSKTVPYPIEAVWELLTSPEGIAIWLGDGVASIGGKGDRYETTSGTKGEIRSNRPHDRMRLTWRPADWDHDTTMQVAVVAQAGRTLLRFHQEWLADADERERQRSHWQRVMTASVEALAQA</sequence>
<dbReference type="InterPro" id="IPR013538">
    <property type="entry name" value="ASHA1/2-like_C"/>
</dbReference>
<evidence type="ECO:0000313" key="5">
    <source>
        <dbReference type="Proteomes" id="UP000316639"/>
    </source>
</evidence>
<evidence type="ECO:0000259" key="3">
    <source>
        <dbReference type="Pfam" id="PF08327"/>
    </source>
</evidence>
<dbReference type="EMBL" id="VOBR01000015">
    <property type="protein sequence ID" value="TWP49525.1"/>
    <property type="molecule type" value="Genomic_DNA"/>
</dbReference>
<accession>A0A563EQ82</accession>
<comment type="caution">
    <text evidence="4">The sequence shown here is derived from an EMBL/GenBank/DDBJ whole genome shotgun (WGS) entry which is preliminary data.</text>
</comment>
<dbReference type="Proteomes" id="UP000316639">
    <property type="component" value="Unassembled WGS sequence"/>
</dbReference>
<name>A0A563EQ82_9PSEU</name>
<evidence type="ECO:0000256" key="2">
    <source>
        <dbReference type="SAM" id="MobiDB-lite"/>
    </source>
</evidence>
<dbReference type="OrthoDB" id="4549061at2"/>
<evidence type="ECO:0000256" key="1">
    <source>
        <dbReference type="ARBA" id="ARBA00006817"/>
    </source>
</evidence>
<dbReference type="Pfam" id="PF08327">
    <property type="entry name" value="AHSA1"/>
    <property type="match status" value="1"/>
</dbReference>
<dbReference type="AlphaFoldDB" id="A0A563EQ82"/>
<dbReference type="CDD" id="cd07814">
    <property type="entry name" value="SRPBCC_CalC_Aha1-like"/>
    <property type="match status" value="1"/>
</dbReference>
<keyword evidence="5" id="KW-1185">Reference proteome</keyword>
<dbReference type="InterPro" id="IPR023393">
    <property type="entry name" value="START-like_dom_sf"/>
</dbReference>
<dbReference type="Gene3D" id="3.30.530.20">
    <property type="match status" value="1"/>
</dbReference>
<dbReference type="SUPFAM" id="SSF55961">
    <property type="entry name" value="Bet v1-like"/>
    <property type="match status" value="1"/>
</dbReference>
<reference evidence="4 5" key="1">
    <citation type="submission" date="2019-07" db="EMBL/GenBank/DDBJ databases">
        <title>Lentzea xizangensis sp. nov., isolated from Qinghai-Tibetan Plateau Soils.</title>
        <authorList>
            <person name="Huang J."/>
        </authorList>
    </citation>
    <scope>NUCLEOTIDE SEQUENCE [LARGE SCALE GENOMIC DNA]</scope>
    <source>
        <strain evidence="4 5">FXJ1.1311</strain>
    </source>
</reference>
<proteinExistence type="inferred from homology"/>
<dbReference type="RefSeq" id="WP_146354447.1">
    <property type="nucleotide sequence ID" value="NZ_VOBR01000015.1"/>
</dbReference>